<evidence type="ECO:0000313" key="1">
    <source>
        <dbReference type="EMBL" id="KAK4600234.1"/>
    </source>
</evidence>
<keyword evidence="2" id="KW-1185">Reference proteome</keyword>
<reference evidence="1 2" key="1">
    <citation type="journal article" date="2023" name="G3 (Bethesda)">
        <title>A haplotype-resolved chromosome-scale genome for Quercus rubra L. provides insights into the genetics of adaptive traits for red oak species.</title>
        <authorList>
            <person name="Kapoor B."/>
            <person name="Jenkins J."/>
            <person name="Schmutz J."/>
            <person name="Zhebentyayeva T."/>
            <person name="Kuelheim C."/>
            <person name="Coggeshall M."/>
            <person name="Heim C."/>
            <person name="Lasky J.R."/>
            <person name="Leites L."/>
            <person name="Islam-Faridi N."/>
            <person name="Romero-Severson J."/>
            <person name="DeLeo V.L."/>
            <person name="Lucas S.M."/>
            <person name="Lazic D."/>
            <person name="Gailing O."/>
            <person name="Carlson J."/>
            <person name="Staton M."/>
        </authorList>
    </citation>
    <scope>NUCLEOTIDE SEQUENCE [LARGE SCALE GENOMIC DNA]</scope>
    <source>
        <strain evidence="1">Pseudo-F2</strain>
    </source>
</reference>
<comment type="caution">
    <text evidence="1">The sequence shown here is derived from an EMBL/GenBank/DDBJ whole genome shotgun (WGS) entry which is preliminary data.</text>
</comment>
<name>A0AAN7J5P7_QUERU</name>
<evidence type="ECO:0008006" key="3">
    <source>
        <dbReference type="Google" id="ProtNLM"/>
    </source>
</evidence>
<sequence>MCGLPSCNGEYGMVIQGSLEVLRTFRSCFVRHLKRDYNRAAHELAQFAKVAGSSQQWRGVEPPMLRLIGATVIALGFYAVIWGQAQEEKTIENGGICSFESSSAKVPLLENKGLDI</sequence>
<dbReference type="AlphaFoldDB" id="A0AAN7J5P7"/>
<gene>
    <name evidence="1" type="ORF">RGQ29_010056</name>
</gene>
<evidence type="ECO:0000313" key="2">
    <source>
        <dbReference type="Proteomes" id="UP001324115"/>
    </source>
</evidence>
<accession>A0AAN7J5P7</accession>
<protein>
    <recommendedName>
        <fullName evidence="3">RNase H type-1 domain-containing protein</fullName>
    </recommendedName>
</protein>
<proteinExistence type="predicted"/>
<organism evidence="1 2">
    <name type="scientific">Quercus rubra</name>
    <name type="common">Northern red oak</name>
    <name type="synonym">Quercus borealis</name>
    <dbReference type="NCBI Taxonomy" id="3512"/>
    <lineage>
        <taxon>Eukaryota</taxon>
        <taxon>Viridiplantae</taxon>
        <taxon>Streptophyta</taxon>
        <taxon>Embryophyta</taxon>
        <taxon>Tracheophyta</taxon>
        <taxon>Spermatophyta</taxon>
        <taxon>Magnoliopsida</taxon>
        <taxon>eudicotyledons</taxon>
        <taxon>Gunneridae</taxon>
        <taxon>Pentapetalae</taxon>
        <taxon>rosids</taxon>
        <taxon>fabids</taxon>
        <taxon>Fagales</taxon>
        <taxon>Fagaceae</taxon>
        <taxon>Quercus</taxon>
    </lineage>
</organism>
<dbReference type="EMBL" id="JAXUIC010000002">
    <property type="protein sequence ID" value="KAK4600234.1"/>
    <property type="molecule type" value="Genomic_DNA"/>
</dbReference>
<dbReference type="Proteomes" id="UP001324115">
    <property type="component" value="Unassembled WGS sequence"/>
</dbReference>